<dbReference type="PANTHER" id="PTHR11461">
    <property type="entry name" value="SERINE PROTEASE INHIBITOR, SERPIN"/>
    <property type="match status" value="1"/>
</dbReference>
<dbReference type="Pfam" id="PF00079">
    <property type="entry name" value="Serpin"/>
    <property type="match status" value="1"/>
</dbReference>
<reference evidence="4 5" key="1">
    <citation type="submission" date="2024-04" db="EMBL/GenBank/DDBJ databases">
        <title>Tritrichomonas musculus Genome.</title>
        <authorList>
            <person name="Alves-Ferreira E."/>
            <person name="Grigg M."/>
            <person name="Lorenzi H."/>
            <person name="Galac M."/>
        </authorList>
    </citation>
    <scope>NUCLEOTIDE SEQUENCE [LARGE SCALE GENOMIC DNA]</scope>
    <source>
        <strain evidence="4 5">EAF2021</strain>
    </source>
</reference>
<evidence type="ECO:0000256" key="2">
    <source>
        <dbReference type="RuleBase" id="RU000411"/>
    </source>
</evidence>
<accession>A0ABR2HA67</accession>
<evidence type="ECO:0000313" key="4">
    <source>
        <dbReference type="EMBL" id="KAK8842462.1"/>
    </source>
</evidence>
<comment type="similarity">
    <text evidence="1 2">Belongs to the serpin family.</text>
</comment>
<dbReference type="InterPro" id="IPR023796">
    <property type="entry name" value="Serpin_dom"/>
</dbReference>
<dbReference type="InterPro" id="IPR042185">
    <property type="entry name" value="Serpin_sf_2"/>
</dbReference>
<dbReference type="Gene3D" id="3.30.497.10">
    <property type="entry name" value="Antithrombin, subunit I, domain 2"/>
    <property type="match status" value="1"/>
</dbReference>
<dbReference type="InterPro" id="IPR000215">
    <property type="entry name" value="Serpin_fam"/>
</dbReference>
<feature type="domain" description="Serpin" evidence="3">
    <location>
        <begin position="15"/>
        <end position="377"/>
    </location>
</feature>
<dbReference type="Gene3D" id="2.30.39.10">
    <property type="entry name" value="Alpha-1-antitrypsin, domain 1"/>
    <property type="match status" value="1"/>
</dbReference>
<evidence type="ECO:0000313" key="5">
    <source>
        <dbReference type="Proteomes" id="UP001470230"/>
    </source>
</evidence>
<comment type="caution">
    <text evidence="4">The sequence shown here is derived from an EMBL/GenBank/DDBJ whole genome shotgun (WGS) entry which is preliminary data.</text>
</comment>
<name>A0ABR2HA67_9EUKA</name>
<evidence type="ECO:0000256" key="1">
    <source>
        <dbReference type="ARBA" id="ARBA00009500"/>
    </source>
</evidence>
<dbReference type="InterPro" id="IPR036186">
    <property type="entry name" value="Serpin_sf"/>
</dbReference>
<gene>
    <name evidence="4" type="ORF">M9Y10_026049</name>
</gene>
<keyword evidence="5" id="KW-1185">Reference proteome</keyword>
<dbReference type="PANTHER" id="PTHR11461:SF211">
    <property type="entry name" value="GH10112P-RELATED"/>
    <property type="match status" value="1"/>
</dbReference>
<dbReference type="CDD" id="cd00172">
    <property type="entry name" value="serpin"/>
    <property type="match status" value="1"/>
</dbReference>
<dbReference type="SUPFAM" id="SSF56574">
    <property type="entry name" value="Serpins"/>
    <property type="match status" value="1"/>
</dbReference>
<dbReference type="Proteomes" id="UP001470230">
    <property type="component" value="Unassembled WGS sequence"/>
</dbReference>
<dbReference type="EMBL" id="JAPFFF010000038">
    <property type="protein sequence ID" value="KAK8842462.1"/>
    <property type="molecule type" value="Genomic_DNA"/>
</dbReference>
<protein>
    <recommendedName>
        <fullName evidence="3">Serpin domain-containing protein</fullName>
    </recommendedName>
</protein>
<evidence type="ECO:0000259" key="3">
    <source>
        <dbReference type="SMART" id="SM00093"/>
    </source>
</evidence>
<sequence>MSSLPIIDSLNKFGIELLQKINQNKNQNVVFSPYSAFACLSMLPSLFTNQTRNEILKSLQIPNESKVQIDSFLKQVRELYDKEKTEFVSSSNRVWANGKLNFSPETFAPNSKILGVPIEKVIFPQPGCDKINEDINKTTQGMIPKIIEPSDIPVNCAIVLTNAIFFKSRWDEIFVEDPSSKNASTKNFILSDGKQIHAHMMESTERQLLYYENKMFQLVCIPYLHHKYDFVVILPKDKSNNGYQNLTKLNYDQINNEMLKNAKIKVVNLKLPKFEIESQMNLNDILMSLGMKKVFSPDADCSDPKVKYFVSLVLQRAKISVDENGTVASAATMAMMEEGACEIGGEPVDFFADHPFAYILRNKRSKSFIFEGIVKNPSE</sequence>
<organism evidence="4 5">
    <name type="scientific">Tritrichomonas musculus</name>
    <dbReference type="NCBI Taxonomy" id="1915356"/>
    <lineage>
        <taxon>Eukaryota</taxon>
        <taxon>Metamonada</taxon>
        <taxon>Parabasalia</taxon>
        <taxon>Tritrichomonadida</taxon>
        <taxon>Tritrichomonadidae</taxon>
        <taxon>Tritrichomonas</taxon>
    </lineage>
</organism>
<proteinExistence type="inferred from homology"/>
<dbReference type="InterPro" id="IPR042178">
    <property type="entry name" value="Serpin_sf_1"/>
</dbReference>
<dbReference type="SMART" id="SM00093">
    <property type="entry name" value="SERPIN"/>
    <property type="match status" value="1"/>
</dbReference>